<evidence type="ECO:0000313" key="2">
    <source>
        <dbReference type="EMBL" id="GMS88522.1"/>
    </source>
</evidence>
<dbReference type="Proteomes" id="UP001432027">
    <property type="component" value="Unassembled WGS sequence"/>
</dbReference>
<accession>A0AAV5T0L7</accession>
<feature type="region of interest" description="Disordered" evidence="1">
    <location>
        <begin position="19"/>
        <end position="66"/>
    </location>
</feature>
<sequence>IQSHFLADSSRIFSLVKPQPPLMHVPSASTSSAPSMQTSRTGMASRSETGKPESISHFFDMNDDGTQIRSRSEPAWYACSRYSTRYLTVDPDPTPNLHPG</sequence>
<evidence type="ECO:0000313" key="3">
    <source>
        <dbReference type="Proteomes" id="UP001432027"/>
    </source>
</evidence>
<keyword evidence="3" id="KW-1185">Reference proteome</keyword>
<reference evidence="2" key="1">
    <citation type="submission" date="2023-10" db="EMBL/GenBank/DDBJ databases">
        <title>Genome assembly of Pristionchus species.</title>
        <authorList>
            <person name="Yoshida K."/>
            <person name="Sommer R.J."/>
        </authorList>
    </citation>
    <scope>NUCLEOTIDE SEQUENCE</scope>
    <source>
        <strain evidence="2">RS0144</strain>
    </source>
</reference>
<feature type="compositionally biased region" description="Polar residues" evidence="1">
    <location>
        <begin position="27"/>
        <end position="47"/>
    </location>
</feature>
<dbReference type="AlphaFoldDB" id="A0AAV5T0L7"/>
<evidence type="ECO:0000256" key="1">
    <source>
        <dbReference type="SAM" id="MobiDB-lite"/>
    </source>
</evidence>
<dbReference type="EMBL" id="BTSX01000003">
    <property type="protein sequence ID" value="GMS88522.1"/>
    <property type="molecule type" value="Genomic_DNA"/>
</dbReference>
<protein>
    <submittedName>
        <fullName evidence="2">Uncharacterized protein</fullName>
    </submittedName>
</protein>
<comment type="caution">
    <text evidence="2">The sequence shown here is derived from an EMBL/GenBank/DDBJ whole genome shotgun (WGS) entry which is preliminary data.</text>
</comment>
<feature type="non-terminal residue" evidence="2">
    <location>
        <position position="1"/>
    </location>
</feature>
<proteinExistence type="predicted"/>
<organism evidence="2 3">
    <name type="scientific">Pristionchus entomophagus</name>
    <dbReference type="NCBI Taxonomy" id="358040"/>
    <lineage>
        <taxon>Eukaryota</taxon>
        <taxon>Metazoa</taxon>
        <taxon>Ecdysozoa</taxon>
        <taxon>Nematoda</taxon>
        <taxon>Chromadorea</taxon>
        <taxon>Rhabditida</taxon>
        <taxon>Rhabditina</taxon>
        <taxon>Diplogasteromorpha</taxon>
        <taxon>Diplogasteroidea</taxon>
        <taxon>Neodiplogasteridae</taxon>
        <taxon>Pristionchus</taxon>
    </lineage>
</organism>
<gene>
    <name evidence="2" type="ORF">PENTCL1PPCAC_10697</name>
</gene>
<name>A0AAV5T0L7_9BILA</name>